<dbReference type="PANTHER" id="PTHR33169">
    <property type="entry name" value="PADR-FAMILY TRANSCRIPTIONAL REGULATOR"/>
    <property type="match status" value="1"/>
</dbReference>
<proteinExistence type="predicted"/>
<dbReference type="RefSeq" id="WP_120743078.1">
    <property type="nucleotide sequence ID" value="NZ_CP032568.1"/>
</dbReference>
<dbReference type="AlphaFoldDB" id="A0A386ZKT0"/>
<dbReference type="Pfam" id="PF03551">
    <property type="entry name" value="PadR"/>
    <property type="match status" value="1"/>
</dbReference>
<evidence type="ECO:0000259" key="1">
    <source>
        <dbReference type="Pfam" id="PF03551"/>
    </source>
</evidence>
<reference evidence="2 3" key="1">
    <citation type="submission" date="2018-09" db="EMBL/GenBank/DDBJ databases">
        <title>Nocardia yunnanensis sp. nov., an actinomycete isolated from a soil sample.</title>
        <authorList>
            <person name="Zhang J."/>
        </authorList>
    </citation>
    <scope>NUCLEOTIDE SEQUENCE [LARGE SCALE GENOMIC DNA]</scope>
    <source>
        <strain evidence="2 3">CFHS0054</strain>
    </source>
</reference>
<feature type="domain" description="Transcription regulator PadR N-terminal" evidence="1">
    <location>
        <begin position="35"/>
        <end position="81"/>
    </location>
</feature>
<keyword evidence="3" id="KW-1185">Reference proteome</keyword>
<dbReference type="Gene3D" id="1.10.10.10">
    <property type="entry name" value="Winged helix-like DNA-binding domain superfamily/Winged helix DNA-binding domain"/>
    <property type="match status" value="1"/>
</dbReference>
<gene>
    <name evidence="2" type="ORF">D7D52_34140</name>
</gene>
<dbReference type="InterPro" id="IPR052509">
    <property type="entry name" value="Metal_resp_DNA-bind_regulator"/>
</dbReference>
<evidence type="ECO:0000313" key="2">
    <source>
        <dbReference type="EMBL" id="AYF78028.1"/>
    </source>
</evidence>
<protein>
    <submittedName>
        <fullName evidence="2">PadR family transcriptional regulator</fullName>
    </submittedName>
</protein>
<name>A0A386ZKT0_9NOCA</name>
<dbReference type="EMBL" id="CP032568">
    <property type="protein sequence ID" value="AYF78028.1"/>
    <property type="molecule type" value="Genomic_DNA"/>
</dbReference>
<dbReference type="SUPFAM" id="SSF46785">
    <property type="entry name" value="Winged helix' DNA-binding domain"/>
    <property type="match status" value="1"/>
</dbReference>
<dbReference type="InterPro" id="IPR005149">
    <property type="entry name" value="Tscrpt_reg_PadR_N"/>
</dbReference>
<accession>A0A386ZKT0</accession>
<dbReference type="Proteomes" id="UP000267164">
    <property type="component" value="Chromosome"/>
</dbReference>
<dbReference type="InterPro" id="IPR036388">
    <property type="entry name" value="WH-like_DNA-bd_sf"/>
</dbReference>
<dbReference type="OrthoDB" id="122286at2"/>
<organism evidence="2 3">
    <name type="scientific">Nocardia yunnanensis</name>
    <dbReference type="NCBI Taxonomy" id="2382165"/>
    <lineage>
        <taxon>Bacteria</taxon>
        <taxon>Bacillati</taxon>
        <taxon>Actinomycetota</taxon>
        <taxon>Actinomycetes</taxon>
        <taxon>Mycobacteriales</taxon>
        <taxon>Nocardiaceae</taxon>
        <taxon>Nocardia</taxon>
    </lineage>
</organism>
<dbReference type="KEGG" id="nyu:D7D52_34140"/>
<dbReference type="PANTHER" id="PTHR33169:SF14">
    <property type="entry name" value="TRANSCRIPTIONAL REGULATOR RV3488"/>
    <property type="match status" value="1"/>
</dbReference>
<dbReference type="InterPro" id="IPR036390">
    <property type="entry name" value="WH_DNA-bd_sf"/>
</dbReference>
<sequence>MADFRMTTSVAKVLREFLEDPTARQYGFDLMKSCHIPSGSLYPILLRLEKAGWIVGHFEDIDPSTEGRPPRKYYTMTPEGALSATRELAKLSAALRPPTLAPVFNPGALGGLA</sequence>
<evidence type="ECO:0000313" key="3">
    <source>
        <dbReference type="Proteomes" id="UP000267164"/>
    </source>
</evidence>